<protein>
    <recommendedName>
        <fullName evidence="5">Tetratricopeptide repeat protein</fullName>
    </recommendedName>
</protein>
<sequence length="292" mass="34071">MEIQKLQKTILLEEKKRRNKNKGRFQLLLALSTAMVLISAAIALYHWNFNRIPQRQFDRGQALLLRGEYSRAYSKFRHLYEHHPQFRSAPQALLLAGEILQFNLNQDREALLAYLLVERDYPGHEVERKAQRRAADIYKYRLGEYDRALTSYQKLLDGGSDGGEGLQYEIADTYFRQNNFEQARIEFESLLKNYPQCERIAEVLFRIASASALEGALEEAAFVYQRVVEEYPDSPFYPEALYGLAVVKEERGELQAALTLLKELQGSYREADVLENRIKQVRKRIKKKRKAT</sequence>
<accession>A0A1L3GRB9</accession>
<gene>
    <name evidence="3" type="ORF">A7E78_10270</name>
</gene>
<dbReference type="EMBL" id="CP015519">
    <property type="protein sequence ID" value="APG28198.1"/>
    <property type="molecule type" value="Genomic_DNA"/>
</dbReference>
<evidence type="ECO:0000256" key="1">
    <source>
        <dbReference type="SAM" id="Coils"/>
    </source>
</evidence>
<feature type="coiled-coil region" evidence="1">
    <location>
        <begin position="264"/>
        <end position="291"/>
    </location>
</feature>
<keyword evidence="1" id="KW-0175">Coiled coil</keyword>
<evidence type="ECO:0000313" key="4">
    <source>
        <dbReference type="Proteomes" id="UP000182517"/>
    </source>
</evidence>
<dbReference type="Proteomes" id="UP000182517">
    <property type="component" value="Chromosome"/>
</dbReference>
<dbReference type="Gene3D" id="1.25.40.10">
    <property type="entry name" value="Tetratricopeptide repeat domain"/>
    <property type="match status" value="2"/>
</dbReference>
<keyword evidence="2" id="KW-0472">Membrane</keyword>
<evidence type="ECO:0008006" key="5">
    <source>
        <dbReference type="Google" id="ProtNLM"/>
    </source>
</evidence>
<name>A0A1L3GRB9_9BACT</name>
<keyword evidence="2" id="KW-1133">Transmembrane helix</keyword>
<dbReference type="STRING" id="1842532.A7E78_10270"/>
<dbReference type="RefSeq" id="WP_072284164.1">
    <property type="nucleotide sequence ID" value="NZ_CP015519.1"/>
</dbReference>
<evidence type="ECO:0000313" key="3">
    <source>
        <dbReference type="EMBL" id="APG28198.1"/>
    </source>
</evidence>
<evidence type="ECO:0000256" key="2">
    <source>
        <dbReference type="SAM" id="Phobius"/>
    </source>
</evidence>
<dbReference type="SMART" id="SM00028">
    <property type="entry name" value="TPR"/>
    <property type="match status" value="4"/>
</dbReference>
<keyword evidence="2" id="KW-0812">Transmembrane</keyword>
<dbReference type="InterPro" id="IPR011990">
    <property type="entry name" value="TPR-like_helical_dom_sf"/>
</dbReference>
<reference evidence="3 4" key="1">
    <citation type="journal article" date="2017" name="Genome Announc.">
        <title>Complete Genome Sequences of Two Acetylene-Fermenting Pelobacter acetylenicus Strains.</title>
        <authorList>
            <person name="Sutton J.M."/>
            <person name="Baesman S.M."/>
            <person name="Fierst J.L."/>
            <person name="Poret-Peterson A.T."/>
            <person name="Oremland R.S."/>
            <person name="Dunlap D.S."/>
            <person name="Akob D.M."/>
        </authorList>
    </citation>
    <scope>NUCLEOTIDE SEQUENCE [LARGE SCALE GENOMIC DNA]</scope>
    <source>
        <strain evidence="3 4">SFB93</strain>
    </source>
</reference>
<keyword evidence="4" id="KW-1185">Reference proteome</keyword>
<organism evidence="3 4">
    <name type="scientific">Syntrophotalea acetylenivorans</name>
    <dbReference type="NCBI Taxonomy" id="1842532"/>
    <lineage>
        <taxon>Bacteria</taxon>
        <taxon>Pseudomonadati</taxon>
        <taxon>Thermodesulfobacteriota</taxon>
        <taxon>Desulfuromonadia</taxon>
        <taxon>Desulfuromonadales</taxon>
        <taxon>Syntrophotaleaceae</taxon>
        <taxon>Syntrophotalea</taxon>
    </lineage>
</organism>
<feature type="transmembrane region" description="Helical" evidence="2">
    <location>
        <begin position="25"/>
        <end position="47"/>
    </location>
</feature>
<dbReference type="SUPFAM" id="SSF48452">
    <property type="entry name" value="TPR-like"/>
    <property type="match status" value="2"/>
</dbReference>
<dbReference type="AlphaFoldDB" id="A0A1L3GRB9"/>
<dbReference type="Pfam" id="PF13174">
    <property type="entry name" value="TPR_6"/>
    <property type="match status" value="2"/>
</dbReference>
<dbReference type="Pfam" id="PF13432">
    <property type="entry name" value="TPR_16"/>
    <property type="match status" value="1"/>
</dbReference>
<dbReference type="KEGG" id="pef:A7E78_10270"/>
<proteinExistence type="predicted"/>
<dbReference type="InterPro" id="IPR019734">
    <property type="entry name" value="TPR_rpt"/>
</dbReference>
<dbReference type="OrthoDB" id="5387551at2"/>